<dbReference type="Proteomes" id="UP000002051">
    <property type="component" value="Unassembled WGS sequence"/>
</dbReference>
<dbReference type="PaxDb" id="3880-AES80171"/>
<keyword evidence="1" id="KW-1133">Transmembrane helix</keyword>
<keyword evidence="1 2" id="KW-0812">Transmembrane</keyword>
<organism evidence="2 4">
    <name type="scientific">Medicago truncatula</name>
    <name type="common">Barrel medic</name>
    <name type="synonym">Medicago tribuloides</name>
    <dbReference type="NCBI Taxonomy" id="3880"/>
    <lineage>
        <taxon>Eukaryota</taxon>
        <taxon>Viridiplantae</taxon>
        <taxon>Streptophyta</taxon>
        <taxon>Embryophyta</taxon>
        <taxon>Tracheophyta</taxon>
        <taxon>Spermatophyta</taxon>
        <taxon>Magnoliopsida</taxon>
        <taxon>eudicotyledons</taxon>
        <taxon>Gunneridae</taxon>
        <taxon>Pentapetalae</taxon>
        <taxon>rosids</taxon>
        <taxon>fabids</taxon>
        <taxon>Fabales</taxon>
        <taxon>Fabaceae</taxon>
        <taxon>Papilionoideae</taxon>
        <taxon>50 kb inversion clade</taxon>
        <taxon>NPAAA clade</taxon>
        <taxon>Hologalegina</taxon>
        <taxon>IRL clade</taxon>
        <taxon>Trifolieae</taxon>
        <taxon>Medicago</taxon>
    </lineage>
</organism>
<protein>
    <submittedName>
        <fullName evidence="2">Transmembrane protein, putative</fullName>
    </submittedName>
</protein>
<reference evidence="2 4" key="2">
    <citation type="journal article" date="2014" name="BMC Genomics">
        <title>An improved genome release (version Mt4.0) for the model legume Medicago truncatula.</title>
        <authorList>
            <person name="Tang H."/>
            <person name="Krishnakumar V."/>
            <person name="Bidwell S."/>
            <person name="Rosen B."/>
            <person name="Chan A."/>
            <person name="Zhou S."/>
            <person name="Gentzbittel L."/>
            <person name="Childs K.L."/>
            <person name="Yandell M."/>
            <person name="Gundlach H."/>
            <person name="Mayer K.F."/>
            <person name="Schwartz D.C."/>
            <person name="Town C.D."/>
        </authorList>
    </citation>
    <scope>GENOME REANNOTATION</scope>
    <source>
        <strain evidence="3 4">cv. Jemalong A17</strain>
    </source>
</reference>
<name>G7L4M3_MEDTR</name>
<accession>G7L4M3</accession>
<proteinExistence type="predicted"/>
<evidence type="ECO:0000256" key="1">
    <source>
        <dbReference type="SAM" id="Phobius"/>
    </source>
</evidence>
<evidence type="ECO:0000313" key="2">
    <source>
        <dbReference type="EMBL" id="AES80171.1"/>
    </source>
</evidence>
<reference evidence="2 4" key="1">
    <citation type="journal article" date="2011" name="Nature">
        <title>The Medicago genome provides insight into the evolution of rhizobial symbioses.</title>
        <authorList>
            <person name="Young N.D."/>
            <person name="Debelle F."/>
            <person name="Oldroyd G.E."/>
            <person name="Geurts R."/>
            <person name="Cannon S.B."/>
            <person name="Udvardi M.K."/>
            <person name="Benedito V.A."/>
            <person name="Mayer K.F."/>
            <person name="Gouzy J."/>
            <person name="Schoof H."/>
            <person name="Van de Peer Y."/>
            <person name="Proost S."/>
            <person name="Cook D.R."/>
            <person name="Meyers B.C."/>
            <person name="Spannagl M."/>
            <person name="Cheung F."/>
            <person name="De Mita S."/>
            <person name="Krishnakumar V."/>
            <person name="Gundlach H."/>
            <person name="Zhou S."/>
            <person name="Mudge J."/>
            <person name="Bharti A.K."/>
            <person name="Murray J.D."/>
            <person name="Naoumkina M.A."/>
            <person name="Rosen B."/>
            <person name="Silverstein K.A."/>
            <person name="Tang H."/>
            <person name="Rombauts S."/>
            <person name="Zhao P.X."/>
            <person name="Zhou P."/>
            <person name="Barbe V."/>
            <person name="Bardou P."/>
            <person name="Bechner M."/>
            <person name="Bellec A."/>
            <person name="Berger A."/>
            <person name="Berges H."/>
            <person name="Bidwell S."/>
            <person name="Bisseling T."/>
            <person name="Choisne N."/>
            <person name="Couloux A."/>
            <person name="Denny R."/>
            <person name="Deshpande S."/>
            <person name="Dai X."/>
            <person name="Doyle J.J."/>
            <person name="Dudez A.M."/>
            <person name="Farmer A.D."/>
            <person name="Fouteau S."/>
            <person name="Franken C."/>
            <person name="Gibelin C."/>
            <person name="Gish J."/>
            <person name="Goldstein S."/>
            <person name="Gonzalez A.J."/>
            <person name="Green P.J."/>
            <person name="Hallab A."/>
            <person name="Hartog M."/>
            <person name="Hua A."/>
            <person name="Humphray S.J."/>
            <person name="Jeong D.H."/>
            <person name="Jing Y."/>
            <person name="Jocker A."/>
            <person name="Kenton S.M."/>
            <person name="Kim D.J."/>
            <person name="Klee K."/>
            <person name="Lai H."/>
            <person name="Lang C."/>
            <person name="Lin S."/>
            <person name="Macmil S.L."/>
            <person name="Magdelenat G."/>
            <person name="Matthews L."/>
            <person name="McCorrison J."/>
            <person name="Monaghan E.L."/>
            <person name="Mun J.H."/>
            <person name="Najar F.Z."/>
            <person name="Nicholson C."/>
            <person name="Noirot C."/>
            <person name="O'Bleness M."/>
            <person name="Paule C.R."/>
            <person name="Poulain J."/>
            <person name="Prion F."/>
            <person name="Qin B."/>
            <person name="Qu C."/>
            <person name="Retzel E.F."/>
            <person name="Riddle C."/>
            <person name="Sallet E."/>
            <person name="Samain S."/>
            <person name="Samson N."/>
            <person name="Sanders I."/>
            <person name="Saurat O."/>
            <person name="Scarpelli C."/>
            <person name="Schiex T."/>
            <person name="Segurens B."/>
            <person name="Severin A.J."/>
            <person name="Sherrier D.J."/>
            <person name="Shi R."/>
            <person name="Sims S."/>
            <person name="Singer S.R."/>
            <person name="Sinharoy S."/>
            <person name="Sterck L."/>
            <person name="Viollet A."/>
            <person name="Wang B.B."/>
            <person name="Wang K."/>
            <person name="Wang M."/>
            <person name="Wang X."/>
            <person name="Warfsmann J."/>
            <person name="Weissenbach J."/>
            <person name="White D.D."/>
            <person name="White J.D."/>
            <person name="Wiley G.B."/>
            <person name="Wincker P."/>
            <person name="Xing Y."/>
            <person name="Yang L."/>
            <person name="Yao Z."/>
            <person name="Ying F."/>
            <person name="Zhai J."/>
            <person name="Zhou L."/>
            <person name="Zuber A."/>
            <person name="Denarie J."/>
            <person name="Dixon R.A."/>
            <person name="May G.D."/>
            <person name="Schwartz D.C."/>
            <person name="Rogers J."/>
            <person name="Quetier F."/>
            <person name="Town C.D."/>
            <person name="Roe B.A."/>
        </authorList>
    </citation>
    <scope>NUCLEOTIDE SEQUENCE [LARGE SCALE GENOMIC DNA]</scope>
    <source>
        <strain evidence="2">A17</strain>
        <strain evidence="3 4">cv. Jemalong A17</strain>
    </source>
</reference>
<reference evidence="3" key="3">
    <citation type="submission" date="2015-04" db="UniProtKB">
        <authorList>
            <consortium name="EnsemblPlants"/>
        </authorList>
    </citation>
    <scope>IDENTIFICATION</scope>
    <source>
        <strain evidence="3">cv. Jemalong A17</strain>
    </source>
</reference>
<dbReference type="EMBL" id="CM001223">
    <property type="protein sequence ID" value="AES80171.1"/>
    <property type="molecule type" value="Genomic_DNA"/>
</dbReference>
<keyword evidence="1" id="KW-0472">Membrane</keyword>
<sequence>MAMSTLHFISLFAGLVHHGTLILLLDWSVLLFAAAALCLAWSFCQSDSTSRVSLTEIVGYSFDCARPFHFNDAICTKTSLQRFSDPAHSVPA</sequence>
<dbReference type="AlphaFoldDB" id="G7L4M3"/>
<keyword evidence="4" id="KW-1185">Reference proteome</keyword>
<gene>
    <name evidence="2" type="ordered locus">MTR_7g077590</name>
</gene>
<dbReference type="HOGENOM" id="CLU_2416677_0_0_1"/>
<evidence type="ECO:0000313" key="4">
    <source>
        <dbReference type="Proteomes" id="UP000002051"/>
    </source>
</evidence>
<evidence type="ECO:0000313" key="3">
    <source>
        <dbReference type="EnsemblPlants" id="AES80171"/>
    </source>
</evidence>
<feature type="transmembrane region" description="Helical" evidence="1">
    <location>
        <begin position="21"/>
        <end position="43"/>
    </location>
</feature>
<dbReference type="EnsemblPlants" id="AES80171">
    <property type="protein sequence ID" value="AES80171"/>
    <property type="gene ID" value="MTR_7g077590"/>
</dbReference>